<dbReference type="AlphaFoldDB" id="A0A9P9BNA4"/>
<comment type="caution">
    <text evidence="4">The sequence shown here is derived from an EMBL/GenBank/DDBJ whole genome shotgun (WGS) entry which is preliminary data.</text>
</comment>
<accession>A0A9P9BNA4</accession>
<dbReference type="EMBL" id="JAGTJQ010000007">
    <property type="protein sequence ID" value="KAH7027506.1"/>
    <property type="molecule type" value="Genomic_DNA"/>
</dbReference>
<feature type="transmembrane region" description="Helical" evidence="2">
    <location>
        <begin position="147"/>
        <end position="166"/>
    </location>
</feature>
<reference evidence="4" key="1">
    <citation type="journal article" date="2021" name="Nat. Commun.">
        <title>Genetic determinants of endophytism in the Arabidopsis root mycobiome.</title>
        <authorList>
            <person name="Mesny F."/>
            <person name="Miyauchi S."/>
            <person name="Thiergart T."/>
            <person name="Pickel B."/>
            <person name="Atanasova L."/>
            <person name="Karlsson M."/>
            <person name="Huettel B."/>
            <person name="Barry K.W."/>
            <person name="Haridas S."/>
            <person name="Chen C."/>
            <person name="Bauer D."/>
            <person name="Andreopoulos W."/>
            <person name="Pangilinan J."/>
            <person name="LaButti K."/>
            <person name="Riley R."/>
            <person name="Lipzen A."/>
            <person name="Clum A."/>
            <person name="Drula E."/>
            <person name="Henrissat B."/>
            <person name="Kohler A."/>
            <person name="Grigoriev I.V."/>
            <person name="Martin F.M."/>
            <person name="Hacquard S."/>
        </authorList>
    </citation>
    <scope>NUCLEOTIDE SEQUENCE</scope>
    <source>
        <strain evidence="4">MPI-CAGE-CH-0230</strain>
    </source>
</reference>
<keyword evidence="2" id="KW-0812">Transmembrane</keyword>
<name>A0A9P9BNA4_9PEZI</name>
<keyword evidence="5" id="KW-1185">Reference proteome</keyword>
<feature type="transmembrane region" description="Helical" evidence="2">
    <location>
        <begin position="72"/>
        <end position="94"/>
    </location>
</feature>
<keyword evidence="2" id="KW-1133">Transmembrane helix</keyword>
<dbReference type="Proteomes" id="UP000756346">
    <property type="component" value="Unassembled WGS sequence"/>
</dbReference>
<evidence type="ECO:0000256" key="3">
    <source>
        <dbReference type="SAM" id="SignalP"/>
    </source>
</evidence>
<gene>
    <name evidence="4" type="ORF">B0I36DRAFT_327231</name>
</gene>
<evidence type="ECO:0000256" key="1">
    <source>
        <dbReference type="SAM" id="MobiDB-lite"/>
    </source>
</evidence>
<dbReference type="GeneID" id="70183991"/>
<proteinExistence type="predicted"/>
<evidence type="ECO:0000313" key="4">
    <source>
        <dbReference type="EMBL" id="KAH7027506.1"/>
    </source>
</evidence>
<feature type="chain" id="PRO_5040343370" evidence="3">
    <location>
        <begin position="20"/>
        <end position="265"/>
    </location>
</feature>
<feature type="transmembrane region" description="Helical" evidence="2">
    <location>
        <begin position="31"/>
        <end position="51"/>
    </location>
</feature>
<protein>
    <submittedName>
        <fullName evidence="4">Uncharacterized protein</fullName>
    </submittedName>
</protein>
<evidence type="ECO:0000256" key="2">
    <source>
        <dbReference type="SAM" id="Phobius"/>
    </source>
</evidence>
<feature type="region of interest" description="Disordered" evidence="1">
    <location>
        <begin position="233"/>
        <end position="265"/>
    </location>
</feature>
<dbReference type="RefSeq" id="XP_046010305.1">
    <property type="nucleotide sequence ID" value="XM_046154445.1"/>
</dbReference>
<keyword evidence="3" id="KW-0732">Signal</keyword>
<organism evidence="4 5">
    <name type="scientific">Microdochium trichocladiopsis</name>
    <dbReference type="NCBI Taxonomy" id="1682393"/>
    <lineage>
        <taxon>Eukaryota</taxon>
        <taxon>Fungi</taxon>
        <taxon>Dikarya</taxon>
        <taxon>Ascomycota</taxon>
        <taxon>Pezizomycotina</taxon>
        <taxon>Sordariomycetes</taxon>
        <taxon>Xylariomycetidae</taxon>
        <taxon>Xylariales</taxon>
        <taxon>Microdochiaceae</taxon>
        <taxon>Microdochium</taxon>
    </lineage>
</organism>
<evidence type="ECO:0000313" key="5">
    <source>
        <dbReference type="Proteomes" id="UP000756346"/>
    </source>
</evidence>
<feature type="signal peptide" evidence="3">
    <location>
        <begin position="1"/>
        <end position="19"/>
    </location>
</feature>
<sequence>MLLFSWGAALTTISAIVLADMLKVPVRPAQLDWVCYFGLPFGAIDMVWNAAEILTHCARGGESIYPRGIHSGAHVGVHLIMWLFSCVGICFGALSIEVFNAANVICNSPSNGAPYYPFLPYPFQSCTYYQRNPIFLDPTVEYVKSLLAGYCVTILVHLTLFVWACVDTHHRNRLSLGGLLAPPGPSGMFGDTAMTKLAESVPVQPIHQDVEKGQDATQEVPLVEAKVLQHPHNPILHSGAKDANHETTPATANEPIALTEEPQRS</sequence>
<keyword evidence="2" id="KW-0472">Membrane</keyword>
<dbReference type="OrthoDB" id="5279542at2759"/>